<evidence type="ECO:0000313" key="2">
    <source>
        <dbReference type="Proteomes" id="UP001163603"/>
    </source>
</evidence>
<gene>
    <name evidence="1" type="ORF">Pint_01051</name>
</gene>
<accession>A0ACC0ZER7</accession>
<sequence length="287" mass="32375">MTDAPHKPQQTPPPQPQQNQLQEQQKRLCDYCNDKTALLYCRADSAKLCFSCDREVHSTNLLFSKHSRSLLCDACDSSPASIFCETEHSVLCSNCDWEHHNQSTLYVSSVHNRRPIEFFTGFPSVNELSTIFGFDDLDNKALFLGDDNSNDSNNDCFYGDEISDLLVWEPPEFLSIDDLIVRSDSADNFQALDNRNAACGKHKEEMLCQLRQLSKLKSELNYENADAKPIIRFKSSVPDQNLQPANIYTGSGPDAEPISYPASEVKSCFIFVILKLIPYASRIEVQG</sequence>
<dbReference type="Proteomes" id="UP001163603">
    <property type="component" value="Chromosome 1"/>
</dbReference>
<organism evidence="1 2">
    <name type="scientific">Pistacia integerrima</name>
    <dbReference type="NCBI Taxonomy" id="434235"/>
    <lineage>
        <taxon>Eukaryota</taxon>
        <taxon>Viridiplantae</taxon>
        <taxon>Streptophyta</taxon>
        <taxon>Embryophyta</taxon>
        <taxon>Tracheophyta</taxon>
        <taxon>Spermatophyta</taxon>
        <taxon>Magnoliopsida</taxon>
        <taxon>eudicotyledons</taxon>
        <taxon>Gunneridae</taxon>
        <taxon>Pentapetalae</taxon>
        <taxon>rosids</taxon>
        <taxon>malvids</taxon>
        <taxon>Sapindales</taxon>
        <taxon>Anacardiaceae</taxon>
        <taxon>Pistacia</taxon>
    </lineage>
</organism>
<reference evidence="2" key="1">
    <citation type="journal article" date="2023" name="G3 (Bethesda)">
        <title>Genome assembly and association tests identify interacting loci associated with vigor, precocity, and sex in interspecific pistachio rootstocks.</title>
        <authorList>
            <person name="Palmer W."/>
            <person name="Jacygrad E."/>
            <person name="Sagayaradj S."/>
            <person name="Cavanaugh K."/>
            <person name="Han R."/>
            <person name="Bertier L."/>
            <person name="Beede B."/>
            <person name="Kafkas S."/>
            <person name="Golino D."/>
            <person name="Preece J."/>
            <person name="Michelmore R."/>
        </authorList>
    </citation>
    <scope>NUCLEOTIDE SEQUENCE [LARGE SCALE GENOMIC DNA]</scope>
</reference>
<dbReference type="EMBL" id="CM047736">
    <property type="protein sequence ID" value="KAJ0051534.1"/>
    <property type="molecule type" value="Genomic_DNA"/>
</dbReference>
<comment type="caution">
    <text evidence="1">The sequence shown here is derived from an EMBL/GenBank/DDBJ whole genome shotgun (WGS) entry which is preliminary data.</text>
</comment>
<proteinExistence type="predicted"/>
<evidence type="ECO:0000313" key="1">
    <source>
        <dbReference type="EMBL" id="KAJ0051534.1"/>
    </source>
</evidence>
<protein>
    <submittedName>
        <fullName evidence="1">Uncharacterized protein</fullName>
    </submittedName>
</protein>
<name>A0ACC0ZER7_9ROSI</name>
<keyword evidence="2" id="KW-1185">Reference proteome</keyword>